<proteinExistence type="predicted"/>
<sequence>MEYIASGIRCKTKTIREKIFEEYDVNISTWQVLNALHNCLLQTYGSYTNSF</sequence>
<reference evidence="1" key="1">
    <citation type="submission" date="2022-04" db="EMBL/GenBank/DDBJ databases">
        <title>A functionally conserved STORR gene fusion in Papaver species that diverged 16.8 million years ago.</title>
        <authorList>
            <person name="Catania T."/>
        </authorList>
    </citation>
    <scope>NUCLEOTIDE SEQUENCE</scope>
    <source>
        <strain evidence="1">S-188037</strain>
    </source>
</reference>
<comment type="caution">
    <text evidence="1">The sequence shown here is derived from an EMBL/GenBank/DDBJ whole genome shotgun (WGS) entry which is preliminary data.</text>
</comment>
<dbReference type="Proteomes" id="UP001202328">
    <property type="component" value="Unassembled WGS sequence"/>
</dbReference>
<dbReference type="EMBL" id="JAJJMB010010320">
    <property type="protein sequence ID" value="KAI3909387.1"/>
    <property type="molecule type" value="Genomic_DNA"/>
</dbReference>
<keyword evidence="2" id="KW-1185">Reference proteome</keyword>
<accession>A0AAD4XGN0</accession>
<dbReference type="AlphaFoldDB" id="A0AAD4XGN0"/>
<evidence type="ECO:0000313" key="2">
    <source>
        <dbReference type="Proteomes" id="UP001202328"/>
    </source>
</evidence>
<name>A0AAD4XGN0_9MAGN</name>
<feature type="non-terminal residue" evidence="1">
    <location>
        <position position="51"/>
    </location>
</feature>
<evidence type="ECO:0000313" key="1">
    <source>
        <dbReference type="EMBL" id="KAI3909387.1"/>
    </source>
</evidence>
<protein>
    <submittedName>
        <fullName evidence="1">Uncharacterized protein</fullName>
    </submittedName>
</protein>
<gene>
    <name evidence="1" type="ORF">MKW98_007911</name>
</gene>
<organism evidence="1 2">
    <name type="scientific">Papaver atlanticum</name>
    <dbReference type="NCBI Taxonomy" id="357466"/>
    <lineage>
        <taxon>Eukaryota</taxon>
        <taxon>Viridiplantae</taxon>
        <taxon>Streptophyta</taxon>
        <taxon>Embryophyta</taxon>
        <taxon>Tracheophyta</taxon>
        <taxon>Spermatophyta</taxon>
        <taxon>Magnoliopsida</taxon>
        <taxon>Ranunculales</taxon>
        <taxon>Papaveraceae</taxon>
        <taxon>Papaveroideae</taxon>
        <taxon>Papaver</taxon>
    </lineage>
</organism>